<dbReference type="PANTHER" id="PTHR13693">
    <property type="entry name" value="CLASS II AMINOTRANSFERASE/8-AMINO-7-OXONONANOATE SYNTHASE"/>
    <property type="match status" value="1"/>
</dbReference>
<accession>A0ABT3CQ06</accession>
<dbReference type="InterPro" id="IPR004839">
    <property type="entry name" value="Aminotransferase_I/II_large"/>
</dbReference>
<dbReference type="RefSeq" id="WP_264136507.1">
    <property type="nucleotide sequence ID" value="NZ_JAOYOD010000001.1"/>
</dbReference>
<evidence type="ECO:0000256" key="1">
    <source>
        <dbReference type="ARBA" id="ARBA00001933"/>
    </source>
</evidence>
<keyword evidence="5 6" id="KW-0663">Pyridoxal phosphate</keyword>
<dbReference type="Proteomes" id="UP001300692">
    <property type="component" value="Unassembled WGS sequence"/>
</dbReference>
<evidence type="ECO:0000259" key="7">
    <source>
        <dbReference type="Pfam" id="PF00155"/>
    </source>
</evidence>
<dbReference type="Pfam" id="PF00155">
    <property type="entry name" value="Aminotran_1_2"/>
    <property type="match status" value="1"/>
</dbReference>
<dbReference type="InterPro" id="IPR015421">
    <property type="entry name" value="PyrdxlP-dep_Trfase_major"/>
</dbReference>
<comment type="cofactor">
    <cofactor evidence="1 6">
        <name>pyridoxal 5'-phosphate</name>
        <dbReference type="ChEBI" id="CHEBI:597326"/>
    </cofactor>
</comment>
<comment type="similarity">
    <text evidence="3">Belongs to the class-II pyridoxal-phosphate-dependent aminotransferase family. BioF subfamily.</text>
</comment>
<reference evidence="8 9" key="1">
    <citation type="submission" date="2022-10" db="EMBL/GenBank/DDBJ databases">
        <title>Comparative genomics and taxonomic characterization of three novel marine species of genus Reichenbachiella exhibiting antioxidant and polysaccharide degradation activities.</title>
        <authorList>
            <person name="Muhammad N."/>
            <person name="Lee Y.-J."/>
            <person name="Ko J."/>
            <person name="Kim S.-G."/>
        </authorList>
    </citation>
    <scope>NUCLEOTIDE SEQUENCE [LARGE SCALE GENOMIC DNA]</scope>
    <source>
        <strain evidence="8 9">ABR2-5</strain>
    </source>
</reference>
<organism evidence="8 9">
    <name type="scientific">Reichenbachiella ulvae</name>
    <dbReference type="NCBI Taxonomy" id="2980104"/>
    <lineage>
        <taxon>Bacteria</taxon>
        <taxon>Pseudomonadati</taxon>
        <taxon>Bacteroidota</taxon>
        <taxon>Cytophagia</taxon>
        <taxon>Cytophagales</taxon>
        <taxon>Reichenbachiellaceae</taxon>
        <taxon>Reichenbachiella</taxon>
    </lineage>
</organism>
<evidence type="ECO:0000256" key="4">
    <source>
        <dbReference type="ARBA" id="ARBA00022679"/>
    </source>
</evidence>
<dbReference type="Gene3D" id="3.40.640.10">
    <property type="entry name" value="Type I PLP-dependent aspartate aminotransferase-like (Major domain)"/>
    <property type="match status" value="1"/>
</dbReference>
<evidence type="ECO:0000256" key="3">
    <source>
        <dbReference type="ARBA" id="ARBA00010008"/>
    </source>
</evidence>
<keyword evidence="4" id="KW-0808">Transferase</keyword>
<dbReference type="PANTHER" id="PTHR13693:SF77">
    <property type="entry name" value="8-AMINO-7-OXONONANOATE SYNTHASE"/>
    <property type="match status" value="1"/>
</dbReference>
<name>A0ABT3CQ06_9BACT</name>
<dbReference type="Gene3D" id="3.90.1150.10">
    <property type="entry name" value="Aspartate Aminotransferase, domain 1"/>
    <property type="match status" value="1"/>
</dbReference>
<protein>
    <submittedName>
        <fullName evidence="8">8-amino-7-oxononanoate synthase</fullName>
    </submittedName>
</protein>
<evidence type="ECO:0000256" key="5">
    <source>
        <dbReference type="ARBA" id="ARBA00022898"/>
    </source>
</evidence>
<gene>
    <name evidence="8" type="ORF">N7U62_03575</name>
</gene>
<comment type="pathway">
    <text evidence="2">Lipid metabolism.</text>
</comment>
<dbReference type="InterPro" id="IPR015422">
    <property type="entry name" value="PyrdxlP-dep_Trfase_small"/>
</dbReference>
<evidence type="ECO:0000313" key="9">
    <source>
        <dbReference type="Proteomes" id="UP001300692"/>
    </source>
</evidence>
<evidence type="ECO:0000313" key="8">
    <source>
        <dbReference type="EMBL" id="MCV9385724.1"/>
    </source>
</evidence>
<dbReference type="SUPFAM" id="SSF53383">
    <property type="entry name" value="PLP-dependent transferases"/>
    <property type="match status" value="1"/>
</dbReference>
<sequence>MGLDFIKKIEERKENGGLRSLKTADPTWVDFVSNDYLSLSRSQALFDQISSYSYEGITNLNGATGSRLLAGNAESTENLELKLADIFKGEAALLFNSGYVANLALLSAIPQRQDTIIYDSLAHVCIKEGAKLSPAKTFSFRHNDANDLEAKLKKAQGQAFVAIESIYSMDGDMAAFEDLISVAKQYRAQLFIDEAHGTGLYGSKGSGKVCEHNIQDEFVGRVYTFGKAMGVHGACIVGSRELIEYLINFARPFIYTTALPVHSIFSIDAAFNYIERHPSLQTTNQSLISYFNDYYDKQIGIHTECQKLESHTPIQPIIIPGNEKVRKISQQFQTEGFDVRAILSPTVPTGSERLRICLHNHNSQKEIKELIDSLSSQL</sequence>
<dbReference type="InterPro" id="IPR001917">
    <property type="entry name" value="Aminotrans_II_pyridoxalP_BS"/>
</dbReference>
<keyword evidence="9" id="KW-1185">Reference proteome</keyword>
<proteinExistence type="inferred from homology"/>
<comment type="caution">
    <text evidence="8">The sequence shown here is derived from an EMBL/GenBank/DDBJ whole genome shotgun (WGS) entry which is preliminary data.</text>
</comment>
<feature type="domain" description="Aminotransferase class I/classII large" evidence="7">
    <location>
        <begin position="28"/>
        <end position="374"/>
    </location>
</feature>
<evidence type="ECO:0000256" key="2">
    <source>
        <dbReference type="ARBA" id="ARBA00005189"/>
    </source>
</evidence>
<dbReference type="EMBL" id="JAOYOD010000001">
    <property type="protein sequence ID" value="MCV9385724.1"/>
    <property type="molecule type" value="Genomic_DNA"/>
</dbReference>
<evidence type="ECO:0000256" key="6">
    <source>
        <dbReference type="RuleBase" id="RU003693"/>
    </source>
</evidence>
<dbReference type="InterPro" id="IPR015424">
    <property type="entry name" value="PyrdxlP-dep_Trfase"/>
</dbReference>
<dbReference type="InterPro" id="IPR050087">
    <property type="entry name" value="AON_synthase_class-II"/>
</dbReference>
<dbReference type="PROSITE" id="PS00599">
    <property type="entry name" value="AA_TRANSFER_CLASS_2"/>
    <property type="match status" value="1"/>
</dbReference>